<proteinExistence type="predicted"/>
<dbReference type="AlphaFoldDB" id="A0A3B0X9X9"/>
<dbReference type="Pfam" id="PF09952">
    <property type="entry name" value="AbiEi_2"/>
    <property type="match status" value="1"/>
</dbReference>
<dbReference type="EMBL" id="UOFJ01000166">
    <property type="protein sequence ID" value="VAW65095.1"/>
    <property type="molecule type" value="Genomic_DNA"/>
</dbReference>
<name>A0A3B0X9X9_9ZZZZ</name>
<gene>
    <name evidence="1" type="ORF">MNBD_GAMMA10-2920</name>
</gene>
<reference evidence="1" key="1">
    <citation type="submission" date="2018-06" db="EMBL/GenBank/DDBJ databases">
        <authorList>
            <person name="Zhirakovskaya E."/>
        </authorList>
    </citation>
    <scope>NUCLEOTIDE SEQUENCE</scope>
</reference>
<evidence type="ECO:0000313" key="1">
    <source>
        <dbReference type="EMBL" id="VAW65095.1"/>
    </source>
</evidence>
<accession>A0A3B0X9X9</accession>
<dbReference type="InterPro" id="IPR019238">
    <property type="entry name" value="AbiEi_2"/>
</dbReference>
<organism evidence="1">
    <name type="scientific">hydrothermal vent metagenome</name>
    <dbReference type="NCBI Taxonomy" id="652676"/>
    <lineage>
        <taxon>unclassified sequences</taxon>
        <taxon>metagenomes</taxon>
        <taxon>ecological metagenomes</taxon>
    </lineage>
</organism>
<protein>
    <submittedName>
        <fullName evidence="1">Uncharacterized protein</fullName>
    </submittedName>
</protein>
<sequence>MNEDNQIIEADLLGMAADALYKETGLRLVNINELGVAEQRYDVKLRIEGYDDFRFTAEVKRWAQQTNFGALVHEVNQRPGKGMLVADYVNPKMADKLRKLDVPFIDAVGNAYINEKPLYIFIKGNKNRVQANIIKAQDAPATGRAFQPTGIKVVYVLIRNPQLVTAPYRDIANIAGVALGTVGWVINDLKQGGYLIEYGKKQRRLKNKKQLLHKWVAAYLEKLRPKLFLGAFTTENEYWWKDLDEGIVDYKARWGGEVAAAKMTGHLKPEKITIYMHKEGGNKLLAENRLHKHPKGNIQIYRTFWKDEENWGNEIQRFTDNMMDCVDPMIVYADLLATGDPRNLETAKIIYDERLDEFAYE</sequence>